<gene>
    <name evidence="13" type="primary">Uvssa</name>
    <name evidence="13" type="ORF">Anas_08349</name>
</gene>
<dbReference type="EMBL" id="SEYY01024717">
    <property type="protein sequence ID" value="KAB7493946.1"/>
    <property type="molecule type" value="Genomic_DNA"/>
</dbReference>
<evidence type="ECO:0000256" key="10">
    <source>
        <dbReference type="SAM" id="Coils"/>
    </source>
</evidence>
<keyword evidence="8 10" id="KW-0175">Coiled coil</keyword>
<dbReference type="GO" id="GO:0000993">
    <property type="term" value="F:RNA polymerase II complex binding"/>
    <property type="evidence" value="ECO:0007669"/>
    <property type="project" value="TreeGrafter"/>
</dbReference>
<evidence type="ECO:0000256" key="3">
    <source>
        <dbReference type="ARBA" id="ARBA00022454"/>
    </source>
</evidence>
<evidence type="ECO:0000256" key="2">
    <source>
        <dbReference type="ARBA" id="ARBA00009240"/>
    </source>
</evidence>
<feature type="coiled-coil region" evidence="10">
    <location>
        <begin position="154"/>
        <end position="205"/>
    </location>
</feature>
<keyword evidence="9" id="KW-0234">DNA repair</keyword>
<keyword evidence="4" id="KW-0479">Metal-binding</keyword>
<sequence length="623" mass="72279">MDENEEDFQLKFLKRLVEKLTTSGSSTLDEKQMKSLKKICKSSEKYVEKLYFLLIKQLKRKHAEIRLSAFQICSEIFVRSHCFRKLITDNFDTVYNLTILFSKSKSKEPLKPLETAKKLKTFAISTLHSWNKSFGEGYIYLRHGYEYLRDIENVDFINNEIATEEDRRRRREEERKQEHIKNLKVQNVLNEMEESSSEITNIRTEFNNTFKLLIPDLDNFFVNVDNELGENGTEAQEETHLTSEYEYGSDFMRKHGLTKETLVQVNLSNIHEVQETSDNEILITLLKEQVNAIENVIMPKIKRWEQSIMKYSSSQRELMLKIIDQKKIFESILARFASVKFVSSCKKETQKTSVKTKSELECSSDDDDDFIDVPFDDPRVVQAAESEAALFESYFSSLNKSKRPEISEEDLQAAGSSGVVNSKPGITKGKESENRNIDSFMNKEIDGPIKFHPSITGLSTIWSASEVLHDHEEDVLKPSEMLGIATRAIDFKEEWQPVRWECRAPLQSGRLCPRKDRERCPFHGPIIPRDFQGVPVKPDDAKKEVARKEEYERAHPPWQDPTLLAEIKAATGVDLDIKKTKKRKRRYPNLTNIKEPNTPQARLKKKIFSKKSVRRINKATSIK</sequence>
<evidence type="ECO:0000256" key="6">
    <source>
        <dbReference type="ARBA" id="ARBA00022771"/>
    </source>
</evidence>
<dbReference type="PANTHER" id="PTHR28670:SF1">
    <property type="entry name" value="UV-STIMULATED SCAFFOLD PROTEIN A"/>
    <property type="match status" value="1"/>
</dbReference>
<accession>A0A5N5SIW6</accession>
<evidence type="ECO:0000256" key="9">
    <source>
        <dbReference type="ARBA" id="ARBA00023204"/>
    </source>
</evidence>
<dbReference type="Pfam" id="PF20867">
    <property type="entry name" value="UVSSA_N"/>
    <property type="match status" value="1"/>
</dbReference>
<keyword evidence="6" id="KW-0863">Zinc-finger</keyword>
<evidence type="ECO:0000256" key="7">
    <source>
        <dbReference type="ARBA" id="ARBA00022833"/>
    </source>
</evidence>
<dbReference type="Proteomes" id="UP000326759">
    <property type="component" value="Unassembled WGS sequence"/>
</dbReference>
<dbReference type="InterPro" id="IPR049408">
    <property type="entry name" value="UVSSA_N_a-solenoid_rpt"/>
</dbReference>
<dbReference type="GO" id="GO:0005694">
    <property type="term" value="C:chromosome"/>
    <property type="evidence" value="ECO:0007669"/>
    <property type="project" value="UniProtKB-SubCell"/>
</dbReference>
<protein>
    <submittedName>
        <fullName evidence="13">UV-stimulated scaffold protein A</fullName>
    </submittedName>
</protein>
<dbReference type="AlphaFoldDB" id="A0A5N5SIW6"/>
<evidence type="ECO:0000256" key="8">
    <source>
        <dbReference type="ARBA" id="ARBA00023054"/>
    </source>
</evidence>
<comment type="caution">
    <text evidence="13">The sequence shown here is derived from an EMBL/GenBank/DDBJ whole genome shotgun (WGS) entry which is preliminary data.</text>
</comment>
<keyword evidence="14" id="KW-1185">Reference proteome</keyword>
<dbReference type="Pfam" id="PF09740">
    <property type="entry name" value="DUF2043"/>
    <property type="match status" value="1"/>
</dbReference>
<evidence type="ECO:0000259" key="12">
    <source>
        <dbReference type="Pfam" id="PF09740"/>
    </source>
</evidence>
<comment type="similarity">
    <text evidence="2">Belongs to the UVSSA family.</text>
</comment>
<dbReference type="GO" id="GO:0008270">
    <property type="term" value="F:zinc ion binding"/>
    <property type="evidence" value="ECO:0007669"/>
    <property type="project" value="UniProtKB-KW"/>
</dbReference>
<keyword evidence="3" id="KW-0158">Chromosome</keyword>
<dbReference type="InterPro" id="IPR049431">
    <property type="entry name" value="UVSSA_C"/>
</dbReference>
<evidence type="ECO:0000256" key="1">
    <source>
        <dbReference type="ARBA" id="ARBA00004286"/>
    </source>
</evidence>
<evidence type="ECO:0000256" key="11">
    <source>
        <dbReference type="SAM" id="MobiDB-lite"/>
    </source>
</evidence>
<dbReference type="GO" id="GO:0009411">
    <property type="term" value="P:response to UV"/>
    <property type="evidence" value="ECO:0007669"/>
    <property type="project" value="InterPro"/>
</dbReference>
<feature type="region of interest" description="Disordered" evidence="11">
    <location>
        <begin position="406"/>
        <end position="432"/>
    </location>
</feature>
<proteinExistence type="inferred from homology"/>
<keyword evidence="7" id="KW-0862">Zinc</keyword>
<reference evidence="13 14" key="1">
    <citation type="journal article" date="2019" name="PLoS Biol.">
        <title>Sex chromosomes control vertical transmission of feminizing Wolbachia symbionts in an isopod.</title>
        <authorList>
            <person name="Becking T."/>
            <person name="Chebbi M.A."/>
            <person name="Giraud I."/>
            <person name="Moumen B."/>
            <person name="Laverre T."/>
            <person name="Caubet Y."/>
            <person name="Peccoud J."/>
            <person name="Gilbert C."/>
            <person name="Cordaux R."/>
        </authorList>
    </citation>
    <scope>NUCLEOTIDE SEQUENCE [LARGE SCALE GENOMIC DNA]</scope>
    <source>
        <strain evidence="13">ANa2</strain>
        <tissue evidence="13">Whole body excluding digestive tract and cuticle</tissue>
    </source>
</reference>
<evidence type="ECO:0000313" key="14">
    <source>
        <dbReference type="Proteomes" id="UP000326759"/>
    </source>
</evidence>
<name>A0A5N5SIW6_9CRUS</name>
<organism evidence="13 14">
    <name type="scientific">Armadillidium nasatum</name>
    <dbReference type="NCBI Taxonomy" id="96803"/>
    <lineage>
        <taxon>Eukaryota</taxon>
        <taxon>Metazoa</taxon>
        <taxon>Ecdysozoa</taxon>
        <taxon>Arthropoda</taxon>
        <taxon>Crustacea</taxon>
        <taxon>Multicrustacea</taxon>
        <taxon>Malacostraca</taxon>
        <taxon>Eumalacostraca</taxon>
        <taxon>Peracarida</taxon>
        <taxon>Isopoda</taxon>
        <taxon>Oniscidea</taxon>
        <taxon>Crinocheta</taxon>
        <taxon>Armadillidiidae</taxon>
        <taxon>Armadillidium</taxon>
    </lineage>
</organism>
<dbReference type="InterPro" id="IPR018610">
    <property type="entry name" value="UVSSA"/>
</dbReference>
<evidence type="ECO:0000256" key="4">
    <source>
        <dbReference type="ARBA" id="ARBA00022723"/>
    </source>
</evidence>
<keyword evidence="5" id="KW-0227">DNA damage</keyword>
<evidence type="ECO:0000313" key="13">
    <source>
        <dbReference type="EMBL" id="KAB7493946.1"/>
    </source>
</evidence>
<dbReference type="OrthoDB" id="5594015at2759"/>
<dbReference type="GO" id="GO:0006283">
    <property type="term" value="P:transcription-coupled nucleotide-excision repair"/>
    <property type="evidence" value="ECO:0007669"/>
    <property type="project" value="TreeGrafter"/>
</dbReference>
<feature type="domain" description="UV-stimulated scaffold protein A C-terminal" evidence="12">
    <location>
        <begin position="472"/>
        <end position="537"/>
    </location>
</feature>
<dbReference type="PANTHER" id="PTHR28670">
    <property type="entry name" value="UV-STIMULATED SCAFFOLD PROTEIN A"/>
    <property type="match status" value="1"/>
</dbReference>
<comment type="subcellular location">
    <subcellularLocation>
        <location evidence="1">Chromosome</location>
    </subcellularLocation>
</comment>
<evidence type="ECO:0000256" key="5">
    <source>
        <dbReference type="ARBA" id="ARBA00022763"/>
    </source>
</evidence>